<dbReference type="InterPro" id="IPR036280">
    <property type="entry name" value="Multihaem_cyt_sf"/>
</dbReference>
<feature type="signal peptide" evidence="11">
    <location>
        <begin position="1"/>
        <end position="24"/>
    </location>
</feature>
<comment type="similarity">
    <text evidence="2">Belongs to the cytochrome c-552 family.</text>
</comment>
<evidence type="ECO:0000256" key="7">
    <source>
        <dbReference type="ARBA" id="ARBA00022837"/>
    </source>
</evidence>
<dbReference type="EC" id="1.7.2.2" evidence="3"/>
<organism evidence="12 13">
    <name type="scientific">Ferrimonas pelagia</name>
    <dbReference type="NCBI Taxonomy" id="1177826"/>
    <lineage>
        <taxon>Bacteria</taxon>
        <taxon>Pseudomonadati</taxon>
        <taxon>Pseudomonadota</taxon>
        <taxon>Gammaproteobacteria</taxon>
        <taxon>Alteromonadales</taxon>
        <taxon>Ferrimonadaceae</taxon>
        <taxon>Ferrimonas</taxon>
    </lineage>
</organism>
<reference evidence="13" key="1">
    <citation type="journal article" date="2019" name="Int. J. Syst. Evol. Microbiol.">
        <title>The Global Catalogue of Microorganisms (GCM) 10K type strain sequencing project: providing services to taxonomists for standard genome sequencing and annotation.</title>
        <authorList>
            <consortium name="The Broad Institute Genomics Platform"/>
            <consortium name="The Broad Institute Genome Sequencing Center for Infectious Disease"/>
            <person name="Wu L."/>
            <person name="Ma J."/>
        </authorList>
    </citation>
    <scope>NUCLEOTIDE SEQUENCE [LARGE SCALE GENOMIC DNA]</scope>
    <source>
        <strain evidence="13">JCM 18401</strain>
    </source>
</reference>
<dbReference type="NCBIfam" id="NF008339">
    <property type="entry name" value="PRK11125.1"/>
    <property type="match status" value="1"/>
</dbReference>
<dbReference type="Proteomes" id="UP001499988">
    <property type="component" value="Unassembled WGS sequence"/>
</dbReference>
<dbReference type="Gene3D" id="1.20.140.10">
    <property type="entry name" value="Butyryl-CoA Dehydrogenase, subunit A, domain 3"/>
    <property type="match status" value="1"/>
</dbReference>
<evidence type="ECO:0000256" key="2">
    <source>
        <dbReference type="ARBA" id="ARBA00009288"/>
    </source>
</evidence>
<dbReference type="CDD" id="cd00548">
    <property type="entry name" value="NrfA-like"/>
    <property type="match status" value="1"/>
</dbReference>
<keyword evidence="5" id="KW-0479">Metal-binding</keyword>
<dbReference type="PANTHER" id="PTHR30633">
    <property type="entry name" value="CYTOCHROME C-552 RESPIRATORY NITRITE REDUCTASE"/>
    <property type="match status" value="1"/>
</dbReference>
<evidence type="ECO:0000256" key="1">
    <source>
        <dbReference type="ARBA" id="ARBA00004196"/>
    </source>
</evidence>
<dbReference type="Gene3D" id="1.10.1130.10">
    <property type="entry name" value="Flavocytochrome C3, Chain A"/>
    <property type="match status" value="1"/>
</dbReference>
<proteinExistence type="inferred from homology"/>
<evidence type="ECO:0000256" key="3">
    <source>
        <dbReference type="ARBA" id="ARBA00011887"/>
    </source>
</evidence>
<dbReference type="PANTHER" id="PTHR30633:SF0">
    <property type="entry name" value="CYTOCHROME C-552"/>
    <property type="match status" value="1"/>
</dbReference>
<name>A0ABP9EPD4_9GAMM</name>
<dbReference type="PIRSF" id="PIRSF000243">
    <property type="entry name" value="Cyt_c552"/>
    <property type="match status" value="1"/>
</dbReference>
<dbReference type="InterPro" id="IPR003321">
    <property type="entry name" value="Cyt_c552"/>
</dbReference>
<evidence type="ECO:0000256" key="4">
    <source>
        <dbReference type="ARBA" id="ARBA00022617"/>
    </source>
</evidence>
<accession>A0ABP9EPD4</accession>
<evidence type="ECO:0000256" key="10">
    <source>
        <dbReference type="ARBA" id="ARBA00049131"/>
    </source>
</evidence>
<evidence type="ECO:0000256" key="11">
    <source>
        <dbReference type="SAM" id="SignalP"/>
    </source>
</evidence>
<keyword evidence="13" id="KW-1185">Reference proteome</keyword>
<comment type="subcellular location">
    <subcellularLocation>
        <location evidence="1">Cell envelope</location>
    </subcellularLocation>
</comment>
<comment type="caution">
    <text evidence="12">The sequence shown here is derived from an EMBL/GenBank/DDBJ whole genome shotgun (WGS) entry which is preliminary data.</text>
</comment>
<evidence type="ECO:0000313" key="13">
    <source>
        <dbReference type="Proteomes" id="UP001499988"/>
    </source>
</evidence>
<sequence length="459" mass="50909">MMGRQGKWAVVLASLMAFSSAAQAQITKANSEEFSRFKRQYESWHQTSESSEVVDALEGDPNLVILWAGYGFAKDYNKARGHHYTITDLRNTLRTGAPKGPDDGPMPMACWSCKSPDVPRYIEANGEAAYFDGKWARGGPEITNEIGCGNCHDNNTRLRISVPFAERAMDSIGWKWEDATKSQKQSMVCGQCHVEYYFTPGDVFVKFPWDNGTQTEDMEAYYDAIQFADWTHAVSKAKMLKAQHPGFETTLTGPHGRNDVSCTDCHMPRVTNEEGKKFTDHNVGNPFDRFEFTCARCHDQGKDELESVVANYKEMVNEAKLKAEKQLVHAHFEAKAAWDAGATEAQMADALLAIRHAQWRWDMAIASHGIHAHNPAEALRLLASSLERSADARASLARVLATNGMTDVVAIPDISTKAAAQAALGMDMKGMEADKASFLEGPASKWDAEYDKKYGGDKQ</sequence>
<keyword evidence="7" id="KW-0106">Calcium</keyword>
<evidence type="ECO:0000313" key="12">
    <source>
        <dbReference type="EMBL" id="GAA4884152.1"/>
    </source>
</evidence>
<keyword evidence="4" id="KW-0349">Heme</keyword>
<feature type="chain" id="PRO_5047005742" description="nitrite reductase (cytochrome; ammonia-forming)" evidence="11">
    <location>
        <begin position="25"/>
        <end position="459"/>
    </location>
</feature>
<dbReference type="EMBL" id="BAABJZ010000024">
    <property type="protein sequence ID" value="GAA4884152.1"/>
    <property type="molecule type" value="Genomic_DNA"/>
</dbReference>
<comment type="catalytic activity">
    <reaction evidence="10">
        <text>6 Fe(III)-[cytochrome c] + NH4(+) + 2 H2O = 6 Fe(II)-[cytochrome c] + nitrite + 8 H(+)</text>
        <dbReference type="Rhea" id="RHEA:13089"/>
        <dbReference type="Rhea" id="RHEA-COMP:10350"/>
        <dbReference type="Rhea" id="RHEA-COMP:14399"/>
        <dbReference type="ChEBI" id="CHEBI:15377"/>
        <dbReference type="ChEBI" id="CHEBI:15378"/>
        <dbReference type="ChEBI" id="CHEBI:16301"/>
        <dbReference type="ChEBI" id="CHEBI:28938"/>
        <dbReference type="ChEBI" id="CHEBI:29033"/>
        <dbReference type="ChEBI" id="CHEBI:29034"/>
        <dbReference type="EC" id="1.7.2.2"/>
    </reaction>
</comment>
<protein>
    <recommendedName>
        <fullName evidence="3">nitrite reductase (cytochrome; ammonia-forming)</fullName>
        <ecNumber evidence="3">1.7.2.2</ecNumber>
    </recommendedName>
</protein>
<keyword evidence="9" id="KW-0408">Iron</keyword>
<dbReference type="Pfam" id="PF02335">
    <property type="entry name" value="Cytochrom_C552"/>
    <property type="match status" value="1"/>
</dbReference>
<dbReference type="SUPFAM" id="SSF48695">
    <property type="entry name" value="Multiheme cytochromes"/>
    <property type="match status" value="1"/>
</dbReference>
<evidence type="ECO:0000256" key="5">
    <source>
        <dbReference type="ARBA" id="ARBA00022723"/>
    </source>
</evidence>
<evidence type="ECO:0000256" key="8">
    <source>
        <dbReference type="ARBA" id="ARBA00023002"/>
    </source>
</evidence>
<dbReference type="RefSeq" id="WP_425557349.1">
    <property type="nucleotide sequence ID" value="NZ_BAABJZ010000024.1"/>
</dbReference>
<evidence type="ECO:0000256" key="6">
    <source>
        <dbReference type="ARBA" id="ARBA00022729"/>
    </source>
</evidence>
<keyword evidence="6 11" id="KW-0732">Signal</keyword>
<evidence type="ECO:0000256" key="9">
    <source>
        <dbReference type="ARBA" id="ARBA00023004"/>
    </source>
</evidence>
<keyword evidence="8" id="KW-0560">Oxidoreductase</keyword>
<gene>
    <name evidence="12" type="primary">nrfA_2</name>
    <name evidence="12" type="ORF">GCM10023333_18100</name>
</gene>